<dbReference type="AlphaFoldDB" id="A0A1M5M7H8"/>
<feature type="compositionally biased region" description="Acidic residues" evidence="1">
    <location>
        <begin position="1"/>
        <end position="11"/>
    </location>
</feature>
<dbReference type="CDD" id="cd06142">
    <property type="entry name" value="RNaseD_exo"/>
    <property type="match status" value="1"/>
</dbReference>
<sequence length="414" mass="44546">MEQPDTTDDAEASAAAPVPVLREPRDGVPEPLTDAAKLADVVAAMRGGRGPMPIDAERASGYRYSQRAYLVQLRRAGVGTVLIDPIALPDLSGLNEAVGDAEWILHAANQDLACLAELGLRPASLFDTELAGRLLGDERVALGTMAEKHLGVGLEKGHSAADWSTRPLPYDWLVYAALDVELLVPLRDVLAEALEAAGKLEWAQQEFEAVRLAPPPPPRVDPWRRTSGIHKLRSRPQLAAVRALWHARDEYAAERDVAPGRVLPDAAIVEAARRNPARPADLTALPVFGGPRQRRRLDRWFGALEAARALPDDELPPITGGGGDGIPAPARWRDRDPAAAARLAAARDAVSRLAQQHQVLAQNLLASDVVRRLCWQPPAPADGDAVRARLVELGARPWQVELTADPLAAALADS</sequence>
<dbReference type="SUPFAM" id="SSF47819">
    <property type="entry name" value="HRDC-like"/>
    <property type="match status" value="1"/>
</dbReference>
<feature type="region of interest" description="Disordered" evidence="1">
    <location>
        <begin position="1"/>
        <end position="30"/>
    </location>
</feature>
<evidence type="ECO:0000313" key="4">
    <source>
        <dbReference type="Proteomes" id="UP000186132"/>
    </source>
</evidence>
<evidence type="ECO:0000259" key="2">
    <source>
        <dbReference type="PROSITE" id="PS50967"/>
    </source>
</evidence>
<name>A0A1M5M7H8_9ACTN</name>
<reference evidence="3 4" key="1">
    <citation type="submission" date="2016-11" db="EMBL/GenBank/DDBJ databases">
        <authorList>
            <person name="Jaros S."/>
            <person name="Januszkiewicz K."/>
            <person name="Wedrychowicz H."/>
        </authorList>
    </citation>
    <scope>NUCLEOTIDE SEQUENCE [LARGE SCALE GENOMIC DNA]</scope>
    <source>
        <strain evidence="3 4">DSM 45627</strain>
    </source>
</reference>
<protein>
    <submittedName>
        <fullName evidence="3">Ribonuclease D</fullName>
    </submittedName>
</protein>
<accession>A0A1M5M7H8</accession>
<dbReference type="Pfam" id="PF18305">
    <property type="entry name" value="DNA_pol_A_exoN"/>
    <property type="match status" value="1"/>
</dbReference>
<proteinExistence type="predicted"/>
<gene>
    <name evidence="3" type="ORF">SAMN05443575_2650</name>
</gene>
<dbReference type="STRING" id="1206085.SAMN05443575_2650"/>
<dbReference type="InterPro" id="IPR010997">
    <property type="entry name" value="HRDC-like_sf"/>
</dbReference>
<feature type="domain" description="HRDC" evidence="2">
    <location>
        <begin position="234"/>
        <end position="314"/>
    </location>
</feature>
<dbReference type="GO" id="GO:0008408">
    <property type="term" value="F:3'-5' exonuclease activity"/>
    <property type="evidence" value="ECO:0007669"/>
    <property type="project" value="InterPro"/>
</dbReference>
<dbReference type="GO" id="GO:0006139">
    <property type="term" value="P:nucleobase-containing compound metabolic process"/>
    <property type="evidence" value="ECO:0007669"/>
    <property type="project" value="InterPro"/>
</dbReference>
<dbReference type="InterPro" id="IPR036397">
    <property type="entry name" value="RNaseH_sf"/>
</dbReference>
<evidence type="ECO:0000313" key="3">
    <source>
        <dbReference type="EMBL" id="SHG73244.1"/>
    </source>
</evidence>
<dbReference type="InterPro" id="IPR002121">
    <property type="entry name" value="HRDC_dom"/>
</dbReference>
<dbReference type="InterPro" id="IPR012337">
    <property type="entry name" value="RNaseH-like_sf"/>
</dbReference>
<dbReference type="Pfam" id="PF00570">
    <property type="entry name" value="HRDC"/>
    <property type="match status" value="1"/>
</dbReference>
<dbReference type="InterPro" id="IPR041605">
    <property type="entry name" value="Exo_C"/>
</dbReference>
<dbReference type="SUPFAM" id="SSF53098">
    <property type="entry name" value="Ribonuclease H-like"/>
    <property type="match status" value="1"/>
</dbReference>
<dbReference type="EMBL" id="FQVU01000003">
    <property type="protein sequence ID" value="SHG73244.1"/>
    <property type="molecule type" value="Genomic_DNA"/>
</dbReference>
<dbReference type="Proteomes" id="UP000186132">
    <property type="component" value="Unassembled WGS sequence"/>
</dbReference>
<evidence type="ECO:0000256" key="1">
    <source>
        <dbReference type="SAM" id="MobiDB-lite"/>
    </source>
</evidence>
<dbReference type="PROSITE" id="PS50967">
    <property type="entry name" value="HRDC"/>
    <property type="match status" value="1"/>
</dbReference>
<dbReference type="Pfam" id="PF01612">
    <property type="entry name" value="DNA_pol_A_exo1"/>
    <property type="match status" value="1"/>
</dbReference>
<dbReference type="PANTHER" id="PTHR47649:SF1">
    <property type="entry name" value="RIBONUCLEASE D"/>
    <property type="match status" value="1"/>
</dbReference>
<dbReference type="GO" id="GO:0000166">
    <property type="term" value="F:nucleotide binding"/>
    <property type="evidence" value="ECO:0007669"/>
    <property type="project" value="InterPro"/>
</dbReference>
<dbReference type="InterPro" id="IPR044876">
    <property type="entry name" value="HRDC_dom_sf"/>
</dbReference>
<dbReference type="SMART" id="SM00474">
    <property type="entry name" value="35EXOc"/>
    <property type="match status" value="1"/>
</dbReference>
<keyword evidence="4" id="KW-1185">Reference proteome</keyword>
<dbReference type="InterPro" id="IPR051086">
    <property type="entry name" value="RNase_D-like"/>
</dbReference>
<dbReference type="Gene3D" id="1.10.150.80">
    <property type="entry name" value="HRDC domain"/>
    <property type="match status" value="2"/>
</dbReference>
<dbReference type="Gene3D" id="3.30.420.10">
    <property type="entry name" value="Ribonuclease H-like superfamily/Ribonuclease H"/>
    <property type="match status" value="1"/>
</dbReference>
<dbReference type="InterPro" id="IPR002562">
    <property type="entry name" value="3'-5'_exonuclease_dom"/>
</dbReference>
<dbReference type="RefSeq" id="WP_073390767.1">
    <property type="nucleotide sequence ID" value="NZ_FQVU01000003.1"/>
</dbReference>
<dbReference type="SMART" id="SM00341">
    <property type="entry name" value="HRDC"/>
    <property type="match status" value="1"/>
</dbReference>
<dbReference type="PANTHER" id="PTHR47649">
    <property type="entry name" value="RIBONUCLEASE D"/>
    <property type="match status" value="1"/>
</dbReference>
<dbReference type="GO" id="GO:0003676">
    <property type="term" value="F:nucleic acid binding"/>
    <property type="evidence" value="ECO:0007669"/>
    <property type="project" value="InterPro"/>
</dbReference>
<organism evidence="3 4">
    <name type="scientific">Jatrophihabitans endophyticus</name>
    <dbReference type="NCBI Taxonomy" id="1206085"/>
    <lineage>
        <taxon>Bacteria</taxon>
        <taxon>Bacillati</taxon>
        <taxon>Actinomycetota</taxon>
        <taxon>Actinomycetes</taxon>
        <taxon>Jatrophihabitantales</taxon>
        <taxon>Jatrophihabitantaceae</taxon>
        <taxon>Jatrophihabitans</taxon>
    </lineage>
</organism>